<evidence type="ECO:0000313" key="2">
    <source>
        <dbReference type="Proteomes" id="UP000077927"/>
    </source>
</evidence>
<reference evidence="1 2" key="1">
    <citation type="submission" date="2015-09" db="EMBL/GenBank/DDBJ databases">
        <authorList>
            <person name="Xu Y."/>
            <person name="Nagy A."/>
            <person name="Liu N.T."/>
            <person name="Nou X."/>
        </authorList>
    </citation>
    <scope>NUCLEOTIDE SEQUENCE [LARGE SCALE GENOMIC DNA]</scope>
    <source>
        <strain evidence="1 2">FC1138</strain>
    </source>
</reference>
<dbReference type="AlphaFoldDB" id="A0AAC9BEM0"/>
<dbReference type="EMBL" id="CP012605">
    <property type="protein sequence ID" value="ANH72808.1"/>
    <property type="molecule type" value="Genomic_DNA"/>
</dbReference>
<organism evidence="1 2">
    <name type="scientific">Ralstonia insidiosa</name>
    <dbReference type="NCBI Taxonomy" id="190721"/>
    <lineage>
        <taxon>Bacteria</taxon>
        <taxon>Pseudomonadati</taxon>
        <taxon>Pseudomonadota</taxon>
        <taxon>Betaproteobacteria</taxon>
        <taxon>Burkholderiales</taxon>
        <taxon>Burkholderiaceae</taxon>
        <taxon>Ralstonia</taxon>
    </lineage>
</organism>
<dbReference type="RefSeq" id="WP_021197080.1">
    <property type="nucleotide sequence ID" value="NZ_CP012605.1"/>
</dbReference>
<sequence length="86" mass="9792">MTDPQAIPDIRRYQAHAELFDKLSKLRAFLSMLHASGFEHFRAMDETRQAEYLWTCLDYAEGAYTALTVWDGIDTAASEDAKFSAL</sequence>
<dbReference type="KEGG" id="rin:ACS15_3703"/>
<name>A0AAC9BEM0_9RALS</name>
<dbReference type="Proteomes" id="UP000077927">
    <property type="component" value="Chromosome 1"/>
</dbReference>
<accession>A0AAC9BEM0</accession>
<gene>
    <name evidence="1" type="ORF">ACS15_3703</name>
</gene>
<protein>
    <submittedName>
        <fullName evidence="1">Uncharacterized protein</fullName>
    </submittedName>
</protein>
<proteinExistence type="predicted"/>
<evidence type="ECO:0000313" key="1">
    <source>
        <dbReference type="EMBL" id="ANH72808.1"/>
    </source>
</evidence>